<dbReference type="PANTHER" id="PTHR43420">
    <property type="entry name" value="ACETYLTRANSFERASE"/>
    <property type="match status" value="1"/>
</dbReference>
<keyword evidence="5" id="KW-1185">Reference proteome</keyword>
<evidence type="ECO:0000256" key="1">
    <source>
        <dbReference type="ARBA" id="ARBA00022679"/>
    </source>
</evidence>
<dbReference type="Pfam" id="PF13508">
    <property type="entry name" value="Acetyltransf_7"/>
    <property type="match status" value="1"/>
</dbReference>
<accession>A0A4Z0W7X8</accession>
<dbReference type="Gene3D" id="3.40.630.30">
    <property type="match status" value="1"/>
</dbReference>
<organism evidence="4 5">
    <name type="scientific">Natronospirillum operosum</name>
    <dbReference type="NCBI Taxonomy" id="2759953"/>
    <lineage>
        <taxon>Bacteria</taxon>
        <taxon>Pseudomonadati</taxon>
        <taxon>Pseudomonadota</taxon>
        <taxon>Gammaproteobacteria</taxon>
        <taxon>Oceanospirillales</taxon>
        <taxon>Natronospirillaceae</taxon>
        <taxon>Natronospirillum</taxon>
    </lineage>
</organism>
<feature type="domain" description="N-acetyltransferase" evidence="3">
    <location>
        <begin position="1"/>
        <end position="143"/>
    </location>
</feature>
<gene>
    <name evidence="4" type="ORF">E4656_12020</name>
</gene>
<dbReference type="Proteomes" id="UP000297475">
    <property type="component" value="Unassembled WGS sequence"/>
</dbReference>
<dbReference type="InterPro" id="IPR000182">
    <property type="entry name" value="GNAT_dom"/>
</dbReference>
<evidence type="ECO:0000259" key="3">
    <source>
        <dbReference type="PROSITE" id="PS51186"/>
    </source>
</evidence>
<dbReference type="EMBL" id="SRMF01000004">
    <property type="protein sequence ID" value="TGG92847.1"/>
    <property type="molecule type" value="Genomic_DNA"/>
</dbReference>
<dbReference type="InterPro" id="IPR050680">
    <property type="entry name" value="YpeA/RimI_acetyltransf"/>
</dbReference>
<dbReference type="GO" id="GO:0016747">
    <property type="term" value="F:acyltransferase activity, transferring groups other than amino-acyl groups"/>
    <property type="evidence" value="ECO:0007669"/>
    <property type="project" value="InterPro"/>
</dbReference>
<dbReference type="InterPro" id="IPR016181">
    <property type="entry name" value="Acyl_CoA_acyltransferase"/>
</dbReference>
<dbReference type="SUPFAM" id="SSF55729">
    <property type="entry name" value="Acyl-CoA N-acyltransferases (Nat)"/>
    <property type="match status" value="1"/>
</dbReference>
<dbReference type="CDD" id="cd04301">
    <property type="entry name" value="NAT_SF"/>
    <property type="match status" value="1"/>
</dbReference>
<sequence>MMIRDYRPSDFEEIMAIYAQSKLDELRFEPKKFELLPLEKDEKRLQSLLASRIFVWEADGITGYGAVCQNDIESLFVHPRHRGQGIGSTMFEYLLTEVDSPARLYVAKSNAPAIALYRKYGFSVSREFETSYNGRAVMANEMVRMSEAPDSQ</sequence>
<evidence type="ECO:0000313" key="5">
    <source>
        <dbReference type="Proteomes" id="UP000297475"/>
    </source>
</evidence>
<keyword evidence="2" id="KW-0012">Acyltransferase</keyword>
<evidence type="ECO:0000313" key="4">
    <source>
        <dbReference type="EMBL" id="TGG92847.1"/>
    </source>
</evidence>
<dbReference type="PROSITE" id="PS51186">
    <property type="entry name" value="GNAT"/>
    <property type="match status" value="1"/>
</dbReference>
<dbReference type="OrthoDB" id="9797417at2"/>
<dbReference type="AlphaFoldDB" id="A0A4Z0W7X8"/>
<reference evidence="4 5" key="1">
    <citation type="submission" date="2019-04" db="EMBL/GenBank/DDBJ databases">
        <title>Natronospirillum operosus gen. nov., sp. nov., a haloalkaliphilic satellite isolated from decaying biomass of laboratory culture of cyanobacterium Geitlerinema sp. and proposal of Natronospirillaceae fam. nov. and Saccharospirillaceae fam. nov.</title>
        <authorList>
            <person name="Kevbrin V."/>
            <person name="Boltyanskaya Y."/>
            <person name="Koziaeva V."/>
            <person name="Grouzdev D.S."/>
            <person name="Park M."/>
            <person name="Cho J."/>
        </authorList>
    </citation>
    <scope>NUCLEOTIDE SEQUENCE [LARGE SCALE GENOMIC DNA]</scope>
    <source>
        <strain evidence="4 5">G-116</strain>
    </source>
</reference>
<keyword evidence="1 4" id="KW-0808">Transferase</keyword>
<name>A0A4Z0W7X8_9GAMM</name>
<evidence type="ECO:0000256" key="2">
    <source>
        <dbReference type="ARBA" id="ARBA00023315"/>
    </source>
</evidence>
<proteinExistence type="predicted"/>
<dbReference type="RefSeq" id="WP_135483519.1">
    <property type="nucleotide sequence ID" value="NZ_SRMF01000004.1"/>
</dbReference>
<comment type="caution">
    <text evidence="4">The sequence shown here is derived from an EMBL/GenBank/DDBJ whole genome shotgun (WGS) entry which is preliminary data.</text>
</comment>
<protein>
    <submittedName>
        <fullName evidence="4">N-acetyltransferase</fullName>
    </submittedName>
</protein>